<dbReference type="PANTHER" id="PTHR40446:SF2">
    <property type="entry name" value="N-ACETYLGLUCOSAMINE-1-PHOSPHODIESTER ALPHA-N-ACETYLGLUCOSAMINIDASE"/>
    <property type="match status" value="1"/>
</dbReference>
<gene>
    <name evidence="3" type="ORF">TheveDRAFT_0358</name>
</gene>
<feature type="domain" description="Phosphodiester glycosidase" evidence="2">
    <location>
        <begin position="340"/>
        <end position="500"/>
    </location>
</feature>
<dbReference type="HOGENOM" id="CLU_561320_0_0_0"/>
<accession>H0UPB4</accession>
<dbReference type="STRING" id="926567.TheveDRAFT_0358"/>
<proteinExistence type="predicted"/>
<dbReference type="RefSeq" id="WP_006583021.1">
    <property type="nucleotide sequence ID" value="NZ_CM001377.1"/>
</dbReference>
<sequence length="503" mass="53479">MKSRSRLSMTIITVLLALQVSVLHHSAGAVWASEGSPSGEAAVQTASKGNLGPSDRVKALRDLGFDAAADLLEAMEAAGLTPLISPDLTSSQATSEDLMTPKTSSVSGVEITDATDGASLKVVQRGKSVKVTGPYFLQSDRGDLYQEMALWAIRSGKSATQLPDGTVQIGPFENPTQALEEAERYPQWNASCVGTQETSGSSTRLYYAVLRIDPSKLKVEPVFAGSFGMGRAPMSFLHSNSKGAIAMVNGGYYYNSFPLGTLIHRGIPMGRPIPGRSAVGITPEGSVFFGDGTAYFGVRLRDTILPISDFNIPPKNGELSIFNPSAYRPGLTGGTTLLWVKDGAVSAANQGDYVLVGTGRAGELLSTASMGEPVELVSNFAFPLFQSCSMVIQGGPMIVENRTPLRRQEGLSKTITHRRHPRTLVGIDGQGLVFMVIDGRNGHSDGVTLEEAAQIALEEGLTAALNLDGGGSSQMIWRSVTVNKPSDRRERPIPYGIGVFEPR</sequence>
<keyword evidence="1" id="KW-0732">Signal</keyword>
<evidence type="ECO:0000313" key="4">
    <source>
        <dbReference type="Proteomes" id="UP000005730"/>
    </source>
</evidence>
<dbReference type="eggNOG" id="COG4632">
    <property type="taxonomic scope" value="Bacteria"/>
</dbReference>
<name>H0UPB4_9BACT</name>
<dbReference type="PANTHER" id="PTHR40446">
    <property type="entry name" value="N-ACETYLGLUCOSAMINE-1-PHOSPHODIESTER ALPHA-N-ACETYLGLUCOSAMINIDASE"/>
    <property type="match status" value="1"/>
</dbReference>
<dbReference type="AlphaFoldDB" id="H0UPB4"/>
<keyword evidence="4" id="KW-1185">Reference proteome</keyword>
<protein>
    <submittedName>
        <fullName evidence="3">Putative periplasmic protein (DUF2233)</fullName>
    </submittedName>
</protein>
<organism evidence="3 4">
    <name type="scientific">Thermanaerovibrio velox DSM 12556</name>
    <dbReference type="NCBI Taxonomy" id="926567"/>
    <lineage>
        <taxon>Bacteria</taxon>
        <taxon>Thermotogati</taxon>
        <taxon>Synergistota</taxon>
        <taxon>Synergistia</taxon>
        <taxon>Synergistales</taxon>
        <taxon>Synergistaceae</taxon>
        <taxon>Thermanaerovibrio</taxon>
    </lineage>
</organism>
<dbReference type="Proteomes" id="UP000005730">
    <property type="component" value="Chromosome"/>
</dbReference>
<dbReference type="InterPro" id="IPR018711">
    <property type="entry name" value="NAGPA"/>
</dbReference>
<evidence type="ECO:0000313" key="3">
    <source>
        <dbReference type="EMBL" id="EHM09527.1"/>
    </source>
</evidence>
<evidence type="ECO:0000256" key="1">
    <source>
        <dbReference type="SAM" id="SignalP"/>
    </source>
</evidence>
<evidence type="ECO:0000259" key="2">
    <source>
        <dbReference type="Pfam" id="PF09992"/>
    </source>
</evidence>
<dbReference type="EMBL" id="CM001377">
    <property type="protein sequence ID" value="EHM09527.1"/>
    <property type="molecule type" value="Genomic_DNA"/>
</dbReference>
<feature type="chain" id="PRO_5003542039" evidence="1">
    <location>
        <begin position="33"/>
        <end position="503"/>
    </location>
</feature>
<dbReference type="Pfam" id="PF09992">
    <property type="entry name" value="NAGPA"/>
    <property type="match status" value="1"/>
</dbReference>
<feature type="signal peptide" evidence="1">
    <location>
        <begin position="1"/>
        <end position="32"/>
    </location>
</feature>
<reference evidence="3 4" key="1">
    <citation type="submission" date="2011-10" db="EMBL/GenBank/DDBJ databases">
        <title>The Noncontiguous Finished genome of Thermanaerovibrio velox DSM 12556.</title>
        <authorList>
            <consortium name="US DOE Joint Genome Institute (JGI-PGF)"/>
            <person name="Lucas S."/>
            <person name="Copeland A."/>
            <person name="Lapidus A."/>
            <person name="Glavina del Rio T."/>
            <person name="Dalin E."/>
            <person name="Tice H."/>
            <person name="Bruce D."/>
            <person name="Goodwin L."/>
            <person name="Pitluck S."/>
            <person name="Peters L."/>
            <person name="Mikhailova N."/>
            <person name="Teshima H."/>
            <person name="Kyrpides N."/>
            <person name="Mavromatis K."/>
            <person name="Ivanova N."/>
            <person name="Markowitz V."/>
            <person name="Cheng J.-F."/>
            <person name="Hugenholtz P."/>
            <person name="Woyke T."/>
            <person name="Wu D."/>
            <person name="Spring S."/>
            <person name="Brambilla E.-M."/>
            <person name="Klenk H.-P."/>
            <person name="Eisen J.A."/>
        </authorList>
    </citation>
    <scope>NUCLEOTIDE SEQUENCE [LARGE SCALE GENOMIC DNA]</scope>
    <source>
        <strain evidence="3 4">DSM 12556</strain>
    </source>
</reference>